<feature type="region of interest" description="Disordered" evidence="1">
    <location>
        <begin position="74"/>
        <end position="101"/>
    </location>
</feature>
<evidence type="ECO:0000256" key="1">
    <source>
        <dbReference type="SAM" id="MobiDB-lite"/>
    </source>
</evidence>
<sequence>MFRNTCRYVAIMFGNYAAPFFSIRRKRRRVVAYGHPMPSKVMMPGLDRRVTTMENVGIAIQDYPLSYDLRAKHQGNQSTATIPTNHPTELNRAIGHPDLAT</sequence>
<gene>
    <name evidence="2" type="ORF">I7I51_01439</name>
</gene>
<name>A0A8A1MII3_AJECA</name>
<evidence type="ECO:0000313" key="2">
    <source>
        <dbReference type="EMBL" id="QSS64372.1"/>
    </source>
</evidence>
<feature type="compositionally biased region" description="Polar residues" evidence="1">
    <location>
        <begin position="74"/>
        <end position="88"/>
    </location>
</feature>
<accession>A0A8A1MII3</accession>
<evidence type="ECO:0000313" key="3">
    <source>
        <dbReference type="Proteomes" id="UP000663671"/>
    </source>
</evidence>
<reference evidence="2" key="1">
    <citation type="submission" date="2021-01" db="EMBL/GenBank/DDBJ databases">
        <title>Chromosome-level genome assembly of a human fungal pathogen reveals clustering of transcriptionally co-regulated genes.</title>
        <authorList>
            <person name="Voorhies M."/>
            <person name="Cohen S."/>
            <person name="Shea T.P."/>
            <person name="Petrus S."/>
            <person name="Munoz J.F."/>
            <person name="Poplawski S."/>
            <person name="Goldman W.E."/>
            <person name="Michael T."/>
            <person name="Cuomo C.A."/>
            <person name="Sil A."/>
            <person name="Beyhan S."/>
        </authorList>
    </citation>
    <scope>NUCLEOTIDE SEQUENCE</scope>
    <source>
        <strain evidence="2">WU24</strain>
    </source>
</reference>
<dbReference type="VEuPathDB" id="FungiDB:I7I51_01439"/>
<proteinExistence type="predicted"/>
<dbReference type="EMBL" id="CP069114">
    <property type="protein sequence ID" value="QSS64372.1"/>
    <property type="molecule type" value="Genomic_DNA"/>
</dbReference>
<dbReference type="Proteomes" id="UP000663671">
    <property type="component" value="Chromosome 1"/>
</dbReference>
<protein>
    <submittedName>
        <fullName evidence="2">Uncharacterized protein</fullName>
    </submittedName>
</protein>
<dbReference type="AlphaFoldDB" id="A0A8A1MII3"/>
<organism evidence="2 3">
    <name type="scientific">Ajellomyces capsulatus</name>
    <name type="common">Darling's disease fungus</name>
    <name type="synonym">Histoplasma capsulatum</name>
    <dbReference type="NCBI Taxonomy" id="5037"/>
    <lineage>
        <taxon>Eukaryota</taxon>
        <taxon>Fungi</taxon>
        <taxon>Dikarya</taxon>
        <taxon>Ascomycota</taxon>
        <taxon>Pezizomycotina</taxon>
        <taxon>Eurotiomycetes</taxon>
        <taxon>Eurotiomycetidae</taxon>
        <taxon>Onygenales</taxon>
        <taxon>Ajellomycetaceae</taxon>
        <taxon>Histoplasma</taxon>
    </lineage>
</organism>